<dbReference type="AlphaFoldDB" id="A0A0A8Z939"/>
<protein>
    <submittedName>
        <fullName evidence="1">Uncharacterized protein</fullName>
    </submittedName>
</protein>
<sequence>MKPWFGLGLQDQLTTLTLLLLYKWYTQKNTHLASKTYYSSACCNTSCKQ</sequence>
<dbReference type="EMBL" id="GBRH01261966">
    <property type="protein sequence ID" value="JAD35929.1"/>
    <property type="molecule type" value="Transcribed_RNA"/>
</dbReference>
<name>A0A0A8Z939_ARUDO</name>
<proteinExistence type="predicted"/>
<evidence type="ECO:0000313" key="1">
    <source>
        <dbReference type="EMBL" id="JAD35929.1"/>
    </source>
</evidence>
<reference evidence="1" key="2">
    <citation type="journal article" date="2015" name="Data Brief">
        <title>Shoot transcriptome of the giant reed, Arundo donax.</title>
        <authorList>
            <person name="Barrero R.A."/>
            <person name="Guerrero F.D."/>
            <person name="Moolhuijzen P."/>
            <person name="Goolsby J.A."/>
            <person name="Tidwell J."/>
            <person name="Bellgard S.E."/>
            <person name="Bellgard M.I."/>
        </authorList>
    </citation>
    <scope>NUCLEOTIDE SEQUENCE</scope>
    <source>
        <tissue evidence="1">Shoot tissue taken approximately 20 cm above the soil surface</tissue>
    </source>
</reference>
<organism evidence="1">
    <name type="scientific">Arundo donax</name>
    <name type="common">Giant reed</name>
    <name type="synonym">Donax arundinaceus</name>
    <dbReference type="NCBI Taxonomy" id="35708"/>
    <lineage>
        <taxon>Eukaryota</taxon>
        <taxon>Viridiplantae</taxon>
        <taxon>Streptophyta</taxon>
        <taxon>Embryophyta</taxon>
        <taxon>Tracheophyta</taxon>
        <taxon>Spermatophyta</taxon>
        <taxon>Magnoliopsida</taxon>
        <taxon>Liliopsida</taxon>
        <taxon>Poales</taxon>
        <taxon>Poaceae</taxon>
        <taxon>PACMAD clade</taxon>
        <taxon>Arundinoideae</taxon>
        <taxon>Arundineae</taxon>
        <taxon>Arundo</taxon>
    </lineage>
</organism>
<reference evidence="1" key="1">
    <citation type="submission" date="2014-09" db="EMBL/GenBank/DDBJ databases">
        <authorList>
            <person name="Magalhaes I.L.F."/>
            <person name="Oliveira U."/>
            <person name="Santos F.R."/>
            <person name="Vidigal T.H.D.A."/>
            <person name="Brescovit A.D."/>
            <person name="Santos A.J."/>
        </authorList>
    </citation>
    <scope>NUCLEOTIDE SEQUENCE</scope>
    <source>
        <tissue evidence="1">Shoot tissue taken approximately 20 cm above the soil surface</tissue>
    </source>
</reference>
<accession>A0A0A8Z939</accession>